<evidence type="ECO:0000313" key="4">
    <source>
        <dbReference type="Proteomes" id="UP000037035"/>
    </source>
</evidence>
<evidence type="ECO:0000256" key="2">
    <source>
        <dbReference type="SAM" id="SignalP"/>
    </source>
</evidence>
<dbReference type="Proteomes" id="UP000037035">
    <property type="component" value="Unassembled WGS sequence"/>
</dbReference>
<feature type="chain" id="PRO_5005567968" evidence="2">
    <location>
        <begin position="22"/>
        <end position="362"/>
    </location>
</feature>
<proteinExistence type="predicted"/>
<evidence type="ECO:0000256" key="1">
    <source>
        <dbReference type="SAM" id="MobiDB-lite"/>
    </source>
</evidence>
<dbReference type="EMBL" id="LAVV01009557">
    <property type="protein sequence ID" value="KNZ50391.1"/>
    <property type="molecule type" value="Genomic_DNA"/>
</dbReference>
<feature type="region of interest" description="Disordered" evidence="1">
    <location>
        <begin position="106"/>
        <end position="126"/>
    </location>
</feature>
<evidence type="ECO:0000313" key="3">
    <source>
        <dbReference type="EMBL" id="KNZ50391.1"/>
    </source>
</evidence>
<protein>
    <submittedName>
        <fullName evidence="3">Uncharacterized protein</fullName>
    </submittedName>
</protein>
<feature type="compositionally biased region" description="Basic and acidic residues" evidence="1">
    <location>
        <begin position="169"/>
        <end position="217"/>
    </location>
</feature>
<feature type="region of interest" description="Disordered" evidence="1">
    <location>
        <begin position="149"/>
        <end position="257"/>
    </location>
</feature>
<keyword evidence="4" id="KW-1185">Reference proteome</keyword>
<feature type="compositionally biased region" description="Gly residues" evidence="1">
    <location>
        <begin position="238"/>
        <end position="248"/>
    </location>
</feature>
<dbReference type="OrthoDB" id="2507334at2759"/>
<organism evidence="3 4">
    <name type="scientific">Puccinia sorghi</name>
    <dbReference type="NCBI Taxonomy" id="27349"/>
    <lineage>
        <taxon>Eukaryota</taxon>
        <taxon>Fungi</taxon>
        <taxon>Dikarya</taxon>
        <taxon>Basidiomycota</taxon>
        <taxon>Pucciniomycotina</taxon>
        <taxon>Pucciniomycetes</taxon>
        <taxon>Pucciniales</taxon>
        <taxon>Pucciniaceae</taxon>
        <taxon>Puccinia</taxon>
    </lineage>
</organism>
<sequence length="362" mass="39090">MISIQLLSLLYLICDWNLSQASHIPSKAMRLFPRRFNQQNVINPQIADCPGEICGNLFGKIPGSLLAGADPCAAQDLADEIITTAKTNDKIKEDARVQMIQVAKTLAGAEHNTPPDSSKNPPTPRQALYCLKEPKNEEIKGIVMKQDPATAGGKEFFDPKTKKTVLLGEDPRTFPRGAKENPEGTDTKTTEDKTGDPDKKTGEDKPGKETPATKEDLSLGISTENEGDPTTKNKTEGDGNGAGGGDGGETGKRSTDGFKGIFIDPASLKACNDPQIKFGGGFNGRKKDEFTFVPVDQTHYAHGEALDLSIITRSSCDKMLNCGLDEKEKIFNKCKSLVDAVGKSKRDGSGADNWNLAKEYLN</sequence>
<name>A0A0L6UPE2_9BASI</name>
<reference evidence="3 4" key="1">
    <citation type="submission" date="2015-08" db="EMBL/GenBank/DDBJ databases">
        <title>Next Generation Sequencing and Analysis of the Genome of Puccinia sorghi L Schw, the Causal Agent of Maize Common Rust.</title>
        <authorList>
            <person name="Rochi L."/>
            <person name="Burguener G."/>
            <person name="Darino M."/>
            <person name="Turjanski A."/>
            <person name="Kreff E."/>
            <person name="Dieguez M.J."/>
            <person name="Sacco F."/>
        </authorList>
    </citation>
    <scope>NUCLEOTIDE SEQUENCE [LARGE SCALE GENOMIC DNA]</scope>
    <source>
        <strain evidence="3 4">RO10H11247</strain>
    </source>
</reference>
<feature type="signal peptide" evidence="2">
    <location>
        <begin position="1"/>
        <end position="21"/>
    </location>
</feature>
<gene>
    <name evidence="3" type="ORF">VP01_444g8</name>
</gene>
<dbReference type="STRING" id="27349.A0A0L6UPE2"/>
<comment type="caution">
    <text evidence="3">The sequence shown here is derived from an EMBL/GenBank/DDBJ whole genome shotgun (WGS) entry which is preliminary data.</text>
</comment>
<dbReference type="VEuPathDB" id="FungiDB:VP01_444g8"/>
<keyword evidence="2" id="KW-0732">Signal</keyword>
<accession>A0A0L6UPE2</accession>
<dbReference type="AlphaFoldDB" id="A0A0L6UPE2"/>